<feature type="transmembrane region" description="Helical" evidence="1">
    <location>
        <begin position="12"/>
        <end position="32"/>
    </location>
</feature>
<dbReference type="EMBL" id="CP102487">
    <property type="protein sequence ID" value="UUX59785.1"/>
    <property type="molecule type" value="Genomic_DNA"/>
</dbReference>
<dbReference type="RefSeq" id="WP_257746016.1">
    <property type="nucleotide sequence ID" value="NZ_CP102487.1"/>
</dbReference>
<feature type="transmembrane region" description="Helical" evidence="1">
    <location>
        <begin position="119"/>
        <end position="140"/>
    </location>
</feature>
<evidence type="ECO:0000256" key="1">
    <source>
        <dbReference type="SAM" id="Phobius"/>
    </source>
</evidence>
<sequence>MSRFAIPLLRIALAITICGSVLVQLLALPIYIGEVVAMHPEASTLATPYRWVVTLGIACIQVSLVAIWALLNKVQKQEIFSGQALPWVDTFIWSTTTTSLLVMALGFHLLNAVKAGGPGVVLAVAGGAVIMATLALLMLVMRGLLVSATKLDAQSSMPA</sequence>
<name>A0AA95BQZ4_9MICC</name>
<feature type="transmembrane region" description="Helical" evidence="1">
    <location>
        <begin position="52"/>
        <end position="71"/>
    </location>
</feature>
<protein>
    <submittedName>
        <fullName evidence="2">DUF2975 domain-containing protein</fullName>
    </submittedName>
</protein>
<evidence type="ECO:0000313" key="2">
    <source>
        <dbReference type="EMBL" id="UUX59785.1"/>
    </source>
</evidence>
<evidence type="ECO:0000313" key="3">
    <source>
        <dbReference type="Proteomes" id="UP001060018"/>
    </source>
</evidence>
<dbReference type="Pfam" id="PF11188">
    <property type="entry name" value="DUF2975"/>
    <property type="match status" value="1"/>
</dbReference>
<accession>A0AA95BQZ4</accession>
<keyword evidence="1" id="KW-0472">Membrane</keyword>
<proteinExistence type="predicted"/>
<reference evidence="2" key="1">
    <citation type="journal article" date="2022" name="Pest Manag. Sci.">
        <title>Glutamicibacter halophytocola-mediated host fitness of potato tuber moth on Solanaceae crops.</title>
        <authorList>
            <person name="Wang W."/>
            <person name="Xiao G."/>
            <person name="Du G."/>
            <person name="Chang L."/>
            <person name="Yang Y."/>
            <person name="Ye J."/>
            <person name="Chen B."/>
        </authorList>
    </citation>
    <scope>NUCLEOTIDE SEQUENCE</scope>
    <source>
        <strain evidence="2">S2</strain>
    </source>
</reference>
<feature type="transmembrane region" description="Helical" evidence="1">
    <location>
        <begin position="91"/>
        <end position="113"/>
    </location>
</feature>
<dbReference type="InterPro" id="IPR021354">
    <property type="entry name" value="DUF2975"/>
</dbReference>
<keyword evidence="1" id="KW-0812">Transmembrane</keyword>
<dbReference type="AlphaFoldDB" id="A0AA95BQZ4"/>
<keyword evidence="1" id="KW-1133">Transmembrane helix</keyword>
<dbReference type="Proteomes" id="UP001060018">
    <property type="component" value="Chromosome"/>
</dbReference>
<gene>
    <name evidence="2" type="ORF">NUH22_03960</name>
</gene>
<organism evidence="2 3">
    <name type="scientific">Glutamicibacter halophytocola</name>
    <dbReference type="NCBI Taxonomy" id="1933880"/>
    <lineage>
        <taxon>Bacteria</taxon>
        <taxon>Bacillati</taxon>
        <taxon>Actinomycetota</taxon>
        <taxon>Actinomycetes</taxon>
        <taxon>Micrococcales</taxon>
        <taxon>Micrococcaceae</taxon>
        <taxon>Glutamicibacter</taxon>
    </lineage>
</organism>